<evidence type="ECO:0000313" key="2">
    <source>
        <dbReference type="Proteomes" id="UP000092993"/>
    </source>
</evidence>
<dbReference type="EMBL" id="LUGG01000019">
    <property type="protein sequence ID" value="OBZ68855.1"/>
    <property type="molecule type" value="Genomic_DNA"/>
</dbReference>
<protein>
    <submittedName>
        <fullName evidence="1">Uncharacterized protein</fullName>
    </submittedName>
</protein>
<organism evidence="1 2">
    <name type="scientific">Grifola frondosa</name>
    <name type="common">Maitake</name>
    <name type="synonym">Polyporus frondosus</name>
    <dbReference type="NCBI Taxonomy" id="5627"/>
    <lineage>
        <taxon>Eukaryota</taxon>
        <taxon>Fungi</taxon>
        <taxon>Dikarya</taxon>
        <taxon>Basidiomycota</taxon>
        <taxon>Agaricomycotina</taxon>
        <taxon>Agaricomycetes</taxon>
        <taxon>Polyporales</taxon>
        <taxon>Grifolaceae</taxon>
        <taxon>Grifola</taxon>
    </lineage>
</organism>
<reference evidence="1 2" key="1">
    <citation type="submission" date="2016-03" db="EMBL/GenBank/DDBJ databases">
        <title>Whole genome sequencing of Grifola frondosa 9006-11.</title>
        <authorList>
            <person name="Min B."/>
            <person name="Park H."/>
            <person name="Kim J.-G."/>
            <person name="Cho H."/>
            <person name="Oh Y.-L."/>
            <person name="Kong W.-S."/>
            <person name="Choi I.-G."/>
        </authorList>
    </citation>
    <scope>NUCLEOTIDE SEQUENCE [LARGE SCALE GENOMIC DNA]</scope>
    <source>
        <strain evidence="1 2">9006-11</strain>
    </source>
</reference>
<proteinExistence type="predicted"/>
<name>A0A1C7LVS6_GRIFR</name>
<evidence type="ECO:0000313" key="1">
    <source>
        <dbReference type="EMBL" id="OBZ68855.1"/>
    </source>
</evidence>
<accession>A0A1C7LVS6</accession>
<gene>
    <name evidence="1" type="ORF">A0H81_11223</name>
</gene>
<sequence length="76" mass="8955">MPLYDVKFEQKSRKYGIEYLDPKSGRCLYVLIKIYSFGKRSRFFEPQHCAEECPIALSGRNALNFPRISSRHYSFA</sequence>
<dbReference type="Proteomes" id="UP000092993">
    <property type="component" value="Unassembled WGS sequence"/>
</dbReference>
<dbReference type="AlphaFoldDB" id="A0A1C7LVS6"/>
<keyword evidence="2" id="KW-1185">Reference proteome</keyword>
<comment type="caution">
    <text evidence="1">The sequence shown here is derived from an EMBL/GenBank/DDBJ whole genome shotgun (WGS) entry which is preliminary data.</text>
</comment>